<evidence type="ECO:0000313" key="3">
    <source>
        <dbReference type="Proteomes" id="UP000735302"/>
    </source>
</evidence>
<name>A0AAV3ZI50_9GAST</name>
<accession>A0AAV3ZI50</accession>
<evidence type="ECO:0000313" key="2">
    <source>
        <dbReference type="EMBL" id="GFN95314.1"/>
    </source>
</evidence>
<protein>
    <submittedName>
        <fullName evidence="2">PiggyBac transposase uribo2</fullName>
    </submittedName>
</protein>
<proteinExistence type="predicted"/>
<sequence length="118" mass="13937">MKMKEKVVKMRERRRVMRMTDLFEDIPVRLGENLNVEREAAQSESSFNSNTVRPAPDVDENVETNRYARAIINSKDQQLLSNSSRFKLWKPVILRETWNFIAICIHMGLDKKPTLHDY</sequence>
<dbReference type="Proteomes" id="UP000735302">
    <property type="component" value="Unassembled WGS sequence"/>
</dbReference>
<dbReference type="EMBL" id="BLXT01002485">
    <property type="protein sequence ID" value="GFN95314.1"/>
    <property type="molecule type" value="Genomic_DNA"/>
</dbReference>
<gene>
    <name evidence="2" type="ORF">PoB_002182000</name>
</gene>
<evidence type="ECO:0000256" key="1">
    <source>
        <dbReference type="SAM" id="MobiDB-lite"/>
    </source>
</evidence>
<comment type="caution">
    <text evidence="2">The sequence shown here is derived from an EMBL/GenBank/DDBJ whole genome shotgun (WGS) entry which is preliminary data.</text>
</comment>
<keyword evidence="3" id="KW-1185">Reference proteome</keyword>
<dbReference type="AlphaFoldDB" id="A0AAV3ZI50"/>
<feature type="region of interest" description="Disordered" evidence="1">
    <location>
        <begin position="40"/>
        <end position="60"/>
    </location>
</feature>
<organism evidence="2 3">
    <name type="scientific">Plakobranchus ocellatus</name>
    <dbReference type="NCBI Taxonomy" id="259542"/>
    <lineage>
        <taxon>Eukaryota</taxon>
        <taxon>Metazoa</taxon>
        <taxon>Spiralia</taxon>
        <taxon>Lophotrochozoa</taxon>
        <taxon>Mollusca</taxon>
        <taxon>Gastropoda</taxon>
        <taxon>Heterobranchia</taxon>
        <taxon>Euthyneura</taxon>
        <taxon>Panpulmonata</taxon>
        <taxon>Sacoglossa</taxon>
        <taxon>Placobranchoidea</taxon>
        <taxon>Plakobranchidae</taxon>
        <taxon>Plakobranchus</taxon>
    </lineage>
</organism>
<reference evidence="2 3" key="1">
    <citation type="journal article" date="2021" name="Elife">
        <title>Chloroplast acquisition without the gene transfer in kleptoplastic sea slugs, Plakobranchus ocellatus.</title>
        <authorList>
            <person name="Maeda T."/>
            <person name="Takahashi S."/>
            <person name="Yoshida T."/>
            <person name="Shimamura S."/>
            <person name="Takaki Y."/>
            <person name="Nagai Y."/>
            <person name="Toyoda A."/>
            <person name="Suzuki Y."/>
            <person name="Arimoto A."/>
            <person name="Ishii H."/>
            <person name="Satoh N."/>
            <person name="Nishiyama T."/>
            <person name="Hasebe M."/>
            <person name="Maruyama T."/>
            <person name="Minagawa J."/>
            <person name="Obokata J."/>
            <person name="Shigenobu S."/>
        </authorList>
    </citation>
    <scope>NUCLEOTIDE SEQUENCE [LARGE SCALE GENOMIC DNA]</scope>
</reference>
<feature type="compositionally biased region" description="Polar residues" evidence="1">
    <location>
        <begin position="42"/>
        <end position="52"/>
    </location>
</feature>